<evidence type="ECO:0000256" key="8">
    <source>
        <dbReference type="SAM" id="MobiDB-lite"/>
    </source>
</evidence>
<feature type="transmembrane region" description="Helical" evidence="9">
    <location>
        <begin position="112"/>
        <end position="130"/>
    </location>
</feature>
<evidence type="ECO:0000256" key="7">
    <source>
        <dbReference type="ARBA" id="ARBA00023136"/>
    </source>
</evidence>
<keyword evidence="2" id="KW-1003">Cell membrane</keyword>
<evidence type="ECO:0000313" key="11">
    <source>
        <dbReference type="EMBL" id="MDM7883892.1"/>
    </source>
</evidence>
<protein>
    <recommendedName>
        <fullName evidence="13">Glycosyltransferase RgtA/B/C/D-like domain-containing protein</fullName>
    </recommendedName>
</protein>
<organism evidence="11 12">
    <name type="scientific">Curtobacterium citri</name>
    <dbReference type="NCBI Taxonomy" id="3055139"/>
    <lineage>
        <taxon>Bacteria</taxon>
        <taxon>Bacillati</taxon>
        <taxon>Actinomycetota</taxon>
        <taxon>Actinomycetes</taxon>
        <taxon>Micrococcales</taxon>
        <taxon>Microbacteriaceae</taxon>
        <taxon>Curtobacterium</taxon>
    </lineage>
</organism>
<proteinExistence type="predicted"/>
<feature type="signal peptide" evidence="10">
    <location>
        <begin position="1"/>
        <end position="25"/>
    </location>
</feature>
<feature type="transmembrane region" description="Helical" evidence="9">
    <location>
        <begin position="366"/>
        <end position="385"/>
    </location>
</feature>
<feature type="transmembrane region" description="Helical" evidence="9">
    <location>
        <begin position="310"/>
        <end position="329"/>
    </location>
</feature>
<keyword evidence="10" id="KW-0732">Signal</keyword>
<gene>
    <name evidence="11" type="ORF">QUG92_02130</name>
</gene>
<evidence type="ECO:0000256" key="9">
    <source>
        <dbReference type="SAM" id="Phobius"/>
    </source>
</evidence>
<feature type="transmembrane region" description="Helical" evidence="9">
    <location>
        <begin position="136"/>
        <end position="157"/>
    </location>
</feature>
<accession>A0ABT7T4L8</accession>
<evidence type="ECO:0000256" key="4">
    <source>
        <dbReference type="ARBA" id="ARBA00022679"/>
    </source>
</evidence>
<feature type="transmembrane region" description="Helical" evidence="9">
    <location>
        <begin position="231"/>
        <end position="254"/>
    </location>
</feature>
<feature type="transmembrane region" description="Helical" evidence="9">
    <location>
        <begin position="202"/>
        <end position="219"/>
    </location>
</feature>
<dbReference type="PANTHER" id="PTHR33908">
    <property type="entry name" value="MANNOSYLTRANSFERASE YKCB-RELATED"/>
    <property type="match status" value="1"/>
</dbReference>
<feature type="transmembrane region" description="Helical" evidence="9">
    <location>
        <begin position="397"/>
        <end position="415"/>
    </location>
</feature>
<name>A0ABT7T4L8_9MICO</name>
<reference evidence="11 12" key="1">
    <citation type="submission" date="2023-06" db="EMBL/GenBank/DDBJ databases">
        <authorList>
            <person name="Feng G."/>
            <person name="Li J."/>
            <person name="Zhu H."/>
        </authorList>
    </citation>
    <scope>NUCLEOTIDE SEQUENCE [LARGE SCALE GENOMIC DNA]</scope>
    <source>
        <strain evidence="11 12">RHCKG23</strain>
    </source>
</reference>
<evidence type="ECO:0000256" key="3">
    <source>
        <dbReference type="ARBA" id="ARBA00022676"/>
    </source>
</evidence>
<comment type="subcellular location">
    <subcellularLocation>
        <location evidence="1">Cell membrane</location>
        <topology evidence="1">Multi-pass membrane protein</topology>
    </subcellularLocation>
</comment>
<feature type="chain" id="PRO_5046116007" description="Glycosyltransferase RgtA/B/C/D-like domain-containing protein" evidence="10">
    <location>
        <begin position="26"/>
        <end position="504"/>
    </location>
</feature>
<feature type="region of interest" description="Disordered" evidence="8">
    <location>
        <begin position="484"/>
        <end position="504"/>
    </location>
</feature>
<evidence type="ECO:0008006" key="13">
    <source>
        <dbReference type="Google" id="ProtNLM"/>
    </source>
</evidence>
<evidence type="ECO:0000256" key="5">
    <source>
        <dbReference type="ARBA" id="ARBA00022692"/>
    </source>
</evidence>
<evidence type="ECO:0000256" key="10">
    <source>
        <dbReference type="SAM" id="SignalP"/>
    </source>
</evidence>
<keyword evidence="5 9" id="KW-0812">Transmembrane</keyword>
<dbReference type="Proteomes" id="UP001237823">
    <property type="component" value="Unassembled WGS sequence"/>
</dbReference>
<sequence>MRRFLPSVHTVVVIAAAVFAVLASAAVAFQAPPLNSADEPAHLDYVIDVWHGTFPVFENGLTIRPPFGPLPPVQWVAQHPPLFYWVLAPVVGPLWDGGHLYFAVLAGRSVNALFAGASVLACAWAARRIAPGRPEVASVAAIVVSCTSMLLLVGGAVYNDLPNVAFGALALGVAATAIRRGISTPLVVGAALVTTGGMLSRLTFAVFLVAVAVGLLCALGLRRGPGFWNGWVGRVVAAALSVVVPVAAAGWFYLHNIATSGNVAGSHPEWSQTHMNRVTATFPDTVTSASFWKGVFAVFRGHEPVGSSDWTYALLVVPVVLGLVVLVVGRLRRNRMAAPVAPRTGLLARRRATAPVAEPSVLAEPLVVLMLLAVFVLLVVLQVFFVMQGGAPQTRYGLPMMPILAVVMGYGLASWGRFVSPVLVTVWTVVAGRVWFDILQLATPPYLSAVPLQIARVATVAAVVALVVTLAVFWISALRRPRVTAPETPTPDVPAAPATVGSER</sequence>
<comment type="caution">
    <text evidence="11">The sequence shown here is derived from an EMBL/GenBank/DDBJ whole genome shotgun (WGS) entry which is preliminary data.</text>
</comment>
<feature type="compositionally biased region" description="Low complexity" evidence="8">
    <location>
        <begin position="495"/>
        <end position="504"/>
    </location>
</feature>
<dbReference type="InterPro" id="IPR050297">
    <property type="entry name" value="LipidA_mod_glycosyltrf_83"/>
</dbReference>
<evidence type="ECO:0000256" key="2">
    <source>
        <dbReference type="ARBA" id="ARBA00022475"/>
    </source>
</evidence>
<keyword evidence="6 9" id="KW-1133">Transmembrane helix</keyword>
<dbReference type="PANTHER" id="PTHR33908:SF11">
    <property type="entry name" value="MEMBRANE PROTEIN"/>
    <property type="match status" value="1"/>
</dbReference>
<keyword evidence="7 9" id="KW-0472">Membrane</keyword>
<evidence type="ECO:0000256" key="1">
    <source>
        <dbReference type="ARBA" id="ARBA00004651"/>
    </source>
</evidence>
<keyword evidence="3" id="KW-0328">Glycosyltransferase</keyword>
<keyword evidence="4" id="KW-0808">Transferase</keyword>
<feature type="transmembrane region" description="Helical" evidence="9">
    <location>
        <begin position="422"/>
        <end position="442"/>
    </location>
</feature>
<evidence type="ECO:0000256" key="6">
    <source>
        <dbReference type="ARBA" id="ARBA00022989"/>
    </source>
</evidence>
<feature type="transmembrane region" description="Helical" evidence="9">
    <location>
        <begin position="454"/>
        <end position="475"/>
    </location>
</feature>
<dbReference type="RefSeq" id="WP_289457504.1">
    <property type="nucleotide sequence ID" value="NZ_JAUCML010000001.1"/>
</dbReference>
<dbReference type="EMBL" id="JAUCML010000001">
    <property type="protein sequence ID" value="MDM7883892.1"/>
    <property type="molecule type" value="Genomic_DNA"/>
</dbReference>
<evidence type="ECO:0000313" key="12">
    <source>
        <dbReference type="Proteomes" id="UP001237823"/>
    </source>
</evidence>
<keyword evidence="12" id="KW-1185">Reference proteome</keyword>